<name>A0AAD7BPX2_9AGAR</name>
<dbReference type="Proteomes" id="UP001221142">
    <property type="component" value="Unassembled WGS sequence"/>
</dbReference>
<evidence type="ECO:0000313" key="1">
    <source>
        <dbReference type="EMBL" id="KAJ7626790.1"/>
    </source>
</evidence>
<dbReference type="EMBL" id="JARKIF010000011">
    <property type="protein sequence ID" value="KAJ7626790.1"/>
    <property type="molecule type" value="Genomic_DNA"/>
</dbReference>
<sequence>MTRGREYGLLRLVVGGLTFAAFAVGRGPAAGRRLPRTLTAIRTGALGMGTLYPGVGAVVAGIDYVKSKPWAPKNNWWDYAVVIPWGVWSSGHFIAANVVSFTVSTFIWKTATPTFGLVEAWFPSWWNLLQKTNVEQQYQNSDSDRRAQ</sequence>
<gene>
    <name evidence="1" type="ORF">FB45DRAFT_868082</name>
</gene>
<accession>A0AAD7BPX2</accession>
<evidence type="ECO:0000313" key="2">
    <source>
        <dbReference type="Proteomes" id="UP001221142"/>
    </source>
</evidence>
<organism evidence="1 2">
    <name type="scientific">Roridomyces roridus</name>
    <dbReference type="NCBI Taxonomy" id="1738132"/>
    <lineage>
        <taxon>Eukaryota</taxon>
        <taxon>Fungi</taxon>
        <taxon>Dikarya</taxon>
        <taxon>Basidiomycota</taxon>
        <taxon>Agaricomycotina</taxon>
        <taxon>Agaricomycetes</taxon>
        <taxon>Agaricomycetidae</taxon>
        <taxon>Agaricales</taxon>
        <taxon>Marasmiineae</taxon>
        <taxon>Mycenaceae</taxon>
        <taxon>Roridomyces</taxon>
    </lineage>
</organism>
<protein>
    <submittedName>
        <fullName evidence="1">Uncharacterized protein</fullName>
    </submittedName>
</protein>
<reference evidence="1" key="1">
    <citation type="submission" date="2023-03" db="EMBL/GenBank/DDBJ databases">
        <title>Massive genome expansion in bonnet fungi (Mycena s.s.) driven by repeated elements and novel gene families across ecological guilds.</title>
        <authorList>
            <consortium name="Lawrence Berkeley National Laboratory"/>
            <person name="Harder C.B."/>
            <person name="Miyauchi S."/>
            <person name="Viragh M."/>
            <person name="Kuo A."/>
            <person name="Thoen E."/>
            <person name="Andreopoulos B."/>
            <person name="Lu D."/>
            <person name="Skrede I."/>
            <person name="Drula E."/>
            <person name="Henrissat B."/>
            <person name="Morin E."/>
            <person name="Kohler A."/>
            <person name="Barry K."/>
            <person name="LaButti K."/>
            <person name="Morin E."/>
            <person name="Salamov A."/>
            <person name="Lipzen A."/>
            <person name="Mereny Z."/>
            <person name="Hegedus B."/>
            <person name="Baldrian P."/>
            <person name="Stursova M."/>
            <person name="Weitz H."/>
            <person name="Taylor A."/>
            <person name="Grigoriev I.V."/>
            <person name="Nagy L.G."/>
            <person name="Martin F."/>
            <person name="Kauserud H."/>
        </authorList>
    </citation>
    <scope>NUCLEOTIDE SEQUENCE</scope>
    <source>
        <strain evidence="1">9284</strain>
    </source>
</reference>
<keyword evidence="2" id="KW-1185">Reference proteome</keyword>
<dbReference type="AlphaFoldDB" id="A0AAD7BPX2"/>
<comment type="caution">
    <text evidence="1">The sequence shown here is derived from an EMBL/GenBank/DDBJ whole genome shotgun (WGS) entry which is preliminary data.</text>
</comment>
<proteinExistence type="predicted"/>